<proteinExistence type="predicted"/>
<gene>
    <name evidence="3" type="ORF">ZIOFF_032528</name>
</gene>
<reference evidence="3 4" key="1">
    <citation type="submission" date="2020-08" db="EMBL/GenBank/DDBJ databases">
        <title>Plant Genome Project.</title>
        <authorList>
            <person name="Zhang R.-G."/>
        </authorList>
    </citation>
    <scope>NUCLEOTIDE SEQUENCE [LARGE SCALE GENOMIC DNA]</scope>
    <source>
        <tissue evidence="3">Rhizome</tissue>
    </source>
</reference>
<dbReference type="InterPro" id="IPR040387">
    <property type="entry name" value="RIN4/NOI4"/>
</dbReference>
<feature type="region of interest" description="Disordered" evidence="1">
    <location>
        <begin position="162"/>
        <end position="209"/>
    </location>
</feature>
<feature type="domain" description="RIN4 pathogenic type III effector avirulence factor Avr cleavage site" evidence="2">
    <location>
        <begin position="487"/>
        <end position="521"/>
    </location>
</feature>
<dbReference type="Pfam" id="PF05627">
    <property type="entry name" value="AvrRpt-cleavage"/>
    <property type="match status" value="2"/>
</dbReference>
<feature type="region of interest" description="Disordered" evidence="1">
    <location>
        <begin position="414"/>
        <end position="477"/>
    </location>
</feature>
<evidence type="ECO:0000259" key="2">
    <source>
        <dbReference type="Pfam" id="PF05627"/>
    </source>
</evidence>
<feature type="compositionally biased region" description="Low complexity" evidence="1">
    <location>
        <begin position="429"/>
        <end position="446"/>
    </location>
</feature>
<dbReference type="InterPro" id="IPR008700">
    <property type="entry name" value="TypeIII_avirulence_cleave"/>
</dbReference>
<feature type="compositionally biased region" description="Polar residues" evidence="1">
    <location>
        <begin position="466"/>
        <end position="476"/>
    </location>
</feature>
<accession>A0A8J5LAX6</accession>
<feature type="domain" description="RIN4 pathogenic type III effector avirulence factor Avr cleavage site" evidence="2">
    <location>
        <begin position="384"/>
        <end position="411"/>
    </location>
</feature>
<dbReference type="Proteomes" id="UP000734854">
    <property type="component" value="Unassembled WGS sequence"/>
</dbReference>
<sequence>MDLRIEGREIRRSVTLSEQLSVNDSSSLRDLLKQREEEVTRLSWRDSLTLESAIGCEEKDDSATSGGDGVGGRTLLDIILQEQEANGVAAADRDSSNSAAWRTLRDHFRLQSDGSASLGQLFPISNPEAVDSGHPSVLVSPSPSDSNLNSELAVNAVAAAGETPPQPQLPLTSEEGNEVINAGEDSDPSGGTVLTAPASEPEEEEEEEPARVSLMALLEQTDRQWSGSGMEGLSLPLSPAATPSAASVRASSGSSVAAALSATVKFLRSSTSSNASFHSPFPATVTAKSMVIAPLALEHMLEYRTLGEGNVMWRMEFGLCILGKANSLNFNLEMNQMQFYELGAICLKWFRWLHFFVGIAIVKLKPIGLCYQFLPPGFLLPHEQNTHVPKFGNWDGSIPYTQYFEDARKGRSGKIINPNDPFDNPEAFSANMSPAQSPAPASYSEATKLKDAANIRREGNHRRTPSRGSDSSNYRVNRSPIVCQQIKKGSAVPKFGDWDEKNPSSADGFTDIFNNVRKERQAQSTTVGKSSSDKTFVDYHGNTPKSSVEGLLVLRLVQEVTMASLKLHEPDLADITEAVTPF</sequence>
<evidence type="ECO:0000313" key="4">
    <source>
        <dbReference type="Proteomes" id="UP000734854"/>
    </source>
</evidence>
<dbReference type="AlphaFoldDB" id="A0A8J5LAX6"/>
<dbReference type="EMBL" id="JACMSC010000009">
    <property type="protein sequence ID" value="KAG6507187.1"/>
    <property type="molecule type" value="Genomic_DNA"/>
</dbReference>
<dbReference type="GO" id="GO:0005886">
    <property type="term" value="C:plasma membrane"/>
    <property type="evidence" value="ECO:0007669"/>
    <property type="project" value="TreeGrafter"/>
</dbReference>
<dbReference type="PANTHER" id="PTHR33159:SF101">
    <property type="entry name" value="OS04G0379600 PROTEIN"/>
    <property type="match status" value="1"/>
</dbReference>
<organism evidence="3 4">
    <name type="scientific">Zingiber officinale</name>
    <name type="common">Ginger</name>
    <name type="synonym">Amomum zingiber</name>
    <dbReference type="NCBI Taxonomy" id="94328"/>
    <lineage>
        <taxon>Eukaryota</taxon>
        <taxon>Viridiplantae</taxon>
        <taxon>Streptophyta</taxon>
        <taxon>Embryophyta</taxon>
        <taxon>Tracheophyta</taxon>
        <taxon>Spermatophyta</taxon>
        <taxon>Magnoliopsida</taxon>
        <taxon>Liliopsida</taxon>
        <taxon>Zingiberales</taxon>
        <taxon>Zingiberaceae</taxon>
        <taxon>Zingiber</taxon>
    </lineage>
</organism>
<comment type="caution">
    <text evidence="3">The sequence shown here is derived from an EMBL/GenBank/DDBJ whole genome shotgun (WGS) entry which is preliminary data.</text>
</comment>
<evidence type="ECO:0000256" key="1">
    <source>
        <dbReference type="SAM" id="MobiDB-lite"/>
    </source>
</evidence>
<dbReference type="PANTHER" id="PTHR33159">
    <property type="entry name" value="RPM1-INTERACTING PROTEIN 4 (RIN4) FAMILY PROTEIN"/>
    <property type="match status" value="1"/>
</dbReference>
<feature type="compositionally biased region" description="Basic and acidic residues" evidence="1">
    <location>
        <begin position="447"/>
        <end position="458"/>
    </location>
</feature>
<name>A0A8J5LAX6_ZINOF</name>
<protein>
    <recommendedName>
        <fullName evidence="2">RIN4 pathogenic type III effector avirulence factor Avr cleavage site domain-containing protein</fullName>
    </recommendedName>
</protein>
<evidence type="ECO:0000313" key="3">
    <source>
        <dbReference type="EMBL" id="KAG6507187.1"/>
    </source>
</evidence>
<keyword evidence="4" id="KW-1185">Reference proteome</keyword>